<dbReference type="SFLD" id="SFLDG01084">
    <property type="entry name" value="Uncharacterised_Radical_SAM_Su"/>
    <property type="match status" value="1"/>
</dbReference>
<dbReference type="Pfam" id="PF04055">
    <property type="entry name" value="Radical_SAM"/>
    <property type="match status" value="1"/>
</dbReference>
<dbReference type="Proteomes" id="UP000885738">
    <property type="component" value="Unassembled WGS sequence"/>
</dbReference>
<keyword evidence="3" id="KW-0411">Iron-sulfur</keyword>
<keyword evidence="7" id="KW-1185">Reference proteome</keyword>
<feature type="domain" description="Radical SAM core" evidence="4">
    <location>
        <begin position="31"/>
        <end position="194"/>
    </location>
</feature>
<name>A0A7C1VXW6_DESA2</name>
<dbReference type="InterPro" id="IPR058240">
    <property type="entry name" value="rSAM_sf"/>
</dbReference>
<evidence type="ECO:0000313" key="5">
    <source>
        <dbReference type="EMBL" id="AMM41660.1"/>
    </source>
</evidence>
<dbReference type="SUPFAM" id="SSF102114">
    <property type="entry name" value="Radical SAM enzymes"/>
    <property type="match status" value="1"/>
</dbReference>
<dbReference type="PANTHER" id="PTHR43432:SF4">
    <property type="entry name" value="RADICAL SAM CORE DOMAIN-CONTAINING PROTEIN"/>
    <property type="match status" value="1"/>
</dbReference>
<reference evidence="5 7" key="1">
    <citation type="submission" date="2015-10" db="EMBL/GenBank/DDBJ databases">
        <title>Candidatus Desulfofervidus auxilii, a hydrogenotrophic sulfate-reducing bacterium involved in the thermophilic anaerobic oxidation of methane.</title>
        <authorList>
            <person name="Krukenberg V."/>
            <person name="Richter M."/>
            <person name="Wegener G."/>
        </authorList>
    </citation>
    <scope>NUCLEOTIDE SEQUENCE [LARGE SCALE GENOMIC DNA]</scope>
    <source>
        <strain evidence="5 7">HS1</strain>
    </source>
</reference>
<keyword evidence="1" id="KW-0479">Metal-binding</keyword>
<evidence type="ECO:0000259" key="4">
    <source>
        <dbReference type="Pfam" id="PF04055"/>
    </source>
</evidence>
<dbReference type="CDD" id="cd01335">
    <property type="entry name" value="Radical_SAM"/>
    <property type="match status" value="1"/>
</dbReference>
<dbReference type="GO" id="GO:0051536">
    <property type="term" value="F:iron-sulfur cluster binding"/>
    <property type="evidence" value="ECO:0007669"/>
    <property type="project" value="UniProtKB-KW"/>
</dbReference>
<evidence type="ECO:0000256" key="2">
    <source>
        <dbReference type="ARBA" id="ARBA00023004"/>
    </source>
</evidence>
<dbReference type="InterPro" id="IPR040086">
    <property type="entry name" value="MJ0683-like"/>
</dbReference>
<dbReference type="RefSeq" id="WP_066064421.1">
    <property type="nucleotide sequence ID" value="NZ_CP013015.1"/>
</dbReference>
<evidence type="ECO:0000256" key="1">
    <source>
        <dbReference type="ARBA" id="ARBA00022723"/>
    </source>
</evidence>
<sequence>MCISWRLIPIDKRSPALHQAEFGCLKRAYAINVTRGCSFYCIYCYARGYAIAPSKGTVYLYQNLPLLLQKEARRLPMGTPIIFNTASECFQNHPHILEITYRSMAILLRRGHHINFLTKGVVPKWFKDLFCRYHHHIQATIDVVSLKENYCNLFEPGAPIGKKRLEGAIRLLNWGIPVKARLDPLIPFFSDTQENIENLLLAIKDCGIRKIIISYLELRPRIIEQLRQELPASIAKLILGCFPKPSWDRVGSKTLCKQVPLSIRKKVYQRIRQQGEKLGIKVVVCRCKNPDVSFSQYCLSKSGLPKYKRLSQPVLL</sequence>
<dbReference type="Gene3D" id="3.80.30.30">
    <property type="match status" value="1"/>
</dbReference>
<dbReference type="InterPro" id="IPR007197">
    <property type="entry name" value="rSAM"/>
</dbReference>
<dbReference type="KEGG" id="daw:HS1_001866"/>
<reference evidence="6" key="2">
    <citation type="journal article" date="2020" name="mSystems">
        <title>Genome- and Community-Level Interaction Insights into Carbon Utilization and Element Cycling Functions of Hydrothermarchaeota in Hydrothermal Sediment.</title>
        <authorList>
            <person name="Zhou Z."/>
            <person name="Liu Y."/>
            <person name="Xu W."/>
            <person name="Pan J."/>
            <person name="Luo Z.H."/>
            <person name="Li M."/>
        </authorList>
    </citation>
    <scope>NUCLEOTIDE SEQUENCE [LARGE SCALE GENOMIC DNA]</scope>
    <source>
        <strain evidence="6">HyVt-389</strain>
    </source>
</reference>
<dbReference type="GO" id="GO:0003824">
    <property type="term" value="F:catalytic activity"/>
    <property type="evidence" value="ECO:0007669"/>
    <property type="project" value="InterPro"/>
</dbReference>
<protein>
    <submittedName>
        <fullName evidence="5">Radical SAM domain-containing protein</fullName>
    </submittedName>
    <submittedName>
        <fullName evidence="6">Radical SAM protein</fullName>
    </submittedName>
</protein>
<evidence type="ECO:0000313" key="6">
    <source>
        <dbReference type="EMBL" id="HEC68646.1"/>
    </source>
</evidence>
<dbReference type="OrthoDB" id="9785699at2"/>
<dbReference type="EMBL" id="DRIH01000276">
    <property type="protein sequence ID" value="HEC68646.1"/>
    <property type="molecule type" value="Genomic_DNA"/>
</dbReference>
<dbReference type="GO" id="GO:0046872">
    <property type="term" value="F:metal ion binding"/>
    <property type="evidence" value="ECO:0007669"/>
    <property type="project" value="UniProtKB-KW"/>
</dbReference>
<dbReference type="AlphaFoldDB" id="A0A7C1VXW6"/>
<dbReference type="EMBL" id="CP013015">
    <property type="protein sequence ID" value="AMM41660.1"/>
    <property type="molecule type" value="Genomic_DNA"/>
</dbReference>
<organism evidence="6">
    <name type="scientific">Desulfofervidus auxilii</name>
    <dbReference type="NCBI Taxonomy" id="1621989"/>
    <lineage>
        <taxon>Bacteria</taxon>
        <taxon>Pseudomonadati</taxon>
        <taxon>Thermodesulfobacteriota</taxon>
        <taxon>Candidatus Desulfofervidia</taxon>
        <taxon>Candidatus Desulfofervidales</taxon>
        <taxon>Candidatus Desulfofervidaceae</taxon>
        <taxon>Candidatus Desulfofervidus</taxon>
    </lineage>
</organism>
<accession>A0A7C1VXW6</accession>
<evidence type="ECO:0000256" key="3">
    <source>
        <dbReference type="ARBA" id="ARBA00023014"/>
    </source>
</evidence>
<proteinExistence type="predicted"/>
<dbReference type="Proteomes" id="UP000070560">
    <property type="component" value="Chromosome"/>
</dbReference>
<dbReference type="PANTHER" id="PTHR43432">
    <property type="entry name" value="SLR0285 PROTEIN"/>
    <property type="match status" value="1"/>
</dbReference>
<keyword evidence="2" id="KW-0408">Iron</keyword>
<dbReference type="SFLD" id="SFLDS00029">
    <property type="entry name" value="Radical_SAM"/>
    <property type="match status" value="1"/>
</dbReference>
<gene>
    <name evidence="6" type="ORF">ENI35_07580</name>
    <name evidence="5" type="ORF">HS1_001866</name>
</gene>
<evidence type="ECO:0000313" key="7">
    <source>
        <dbReference type="Proteomes" id="UP000070560"/>
    </source>
</evidence>